<name>A0ABR9R3B1_9FIRM</name>
<proteinExistence type="predicted"/>
<evidence type="ECO:0000256" key="1">
    <source>
        <dbReference type="SAM" id="MobiDB-lite"/>
    </source>
</evidence>
<dbReference type="Proteomes" id="UP000768567">
    <property type="component" value="Unassembled WGS sequence"/>
</dbReference>
<reference evidence="2 3" key="1">
    <citation type="submission" date="2020-10" db="EMBL/GenBank/DDBJ databases">
        <title>ChiBAC.</title>
        <authorList>
            <person name="Zenner C."/>
            <person name="Hitch T.C.A."/>
            <person name="Clavel T."/>
        </authorList>
    </citation>
    <scope>NUCLEOTIDE SEQUENCE [LARGE SCALE GENOMIC DNA]</scope>
    <source>
        <strain evidence="2 3">DSM 109015</strain>
    </source>
</reference>
<comment type="caution">
    <text evidence="2">The sequence shown here is derived from an EMBL/GenBank/DDBJ whole genome shotgun (WGS) entry which is preliminary data.</text>
</comment>
<organism evidence="2 3">
    <name type="scientific">Gemmiger gallinarum</name>
    <dbReference type="NCBI Taxonomy" id="2779354"/>
    <lineage>
        <taxon>Bacteria</taxon>
        <taxon>Bacillati</taxon>
        <taxon>Bacillota</taxon>
        <taxon>Clostridia</taxon>
        <taxon>Eubacteriales</taxon>
        <taxon>Gemmiger</taxon>
    </lineage>
</organism>
<dbReference type="RefSeq" id="WP_193501123.1">
    <property type="nucleotide sequence ID" value="NZ_JADCKC010000002.1"/>
</dbReference>
<protein>
    <recommendedName>
        <fullName evidence="4">Phage-related protein</fullName>
    </recommendedName>
</protein>
<evidence type="ECO:0000313" key="3">
    <source>
        <dbReference type="Proteomes" id="UP000768567"/>
    </source>
</evidence>
<accession>A0ABR9R3B1</accession>
<feature type="compositionally biased region" description="Low complexity" evidence="1">
    <location>
        <begin position="94"/>
        <end position="113"/>
    </location>
</feature>
<dbReference type="EMBL" id="JADCKC010000002">
    <property type="protein sequence ID" value="MBE5037638.1"/>
    <property type="molecule type" value="Genomic_DNA"/>
</dbReference>
<gene>
    <name evidence="2" type="ORF">INF35_07555</name>
</gene>
<evidence type="ECO:0008006" key="4">
    <source>
        <dbReference type="Google" id="ProtNLM"/>
    </source>
</evidence>
<feature type="region of interest" description="Disordered" evidence="1">
    <location>
        <begin position="85"/>
        <end position="116"/>
    </location>
</feature>
<sequence>MAQITEKTSDKKQSELKKWRAAAALMRPSAAAARSMTTVENAAKGAASAMQAAAAAAAKTATATAKAAKAAARYTASFDEIEKLPAAPQAEEAGTGSKSSSSKSSSSRSSGSKTDSDWEKLKKAAAEFWDWLQDLARAGQAIWTKVWGAVSRVALTVWNGLSTALSGLWRRTFSHFLDWMSGTFAPGIFGSLSAAMGPVASGVLTTGANALATAFQTGCGLASDAVQTVLLPAMGLVLQVWNGLMEGISTAWQSWGQPILTGMSLAVQNLMTLITSLWQTVVQPVLTQFIALAESLWTEHLQPLWIQALNLLGAGQTMLLNFWNNLLMPLLNWMTQTFGPLIAQLLTVMGQTGTSAASVLSEAANLIITAFTGVAQFMSNVFAGDWAAAWESVRATAAQVWAGIQNLVRTAVNGVIGLVNGMLNAVAAGINGVAGAINSLSFTVPDWVPGLGGQRFGFSIPAVTVPQIPMLASGGVIRQPTLAMMGEYPGASSDPEIAAPQSAMAQAMSDANGEVVDAVLTAAQQIIEAIRENGGGVVIGDEVIGRAVRRYNSRRAVITGGVV</sequence>
<evidence type="ECO:0000313" key="2">
    <source>
        <dbReference type="EMBL" id="MBE5037638.1"/>
    </source>
</evidence>
<keyword evidence="3" id="KW-1185">Reference proteome</keyword>